<protein>
    <submittedName>
        <fullName evidence="4">HffR</fullName>
    </submittedName>
</protein>
<dbReference type="EMBL" id="MN477016">
    <property type="protein sequence ID" value="QFX78100.1"/>
    <property type="molecule type" value="Genomic_DNA"/>
</dbReference>
<proteinExistence type="predicted"/>
<sequence length="655" mass="70291">MHRLNPRRSACDRCRGHKLRCVRLDPGPNKLGVLMPCKRCLKAGTECIHTAYLGGKTTGENPHVARHMSNSSSHSASYQQRTPVSDRQLRDLSPNISSTQSAPHHQTQDRGSSGPHRSDKEPSPPWQMFATPTSSRSQLEFPKLSSHEDARTDHTTARMGVAPESSIVTPPLSERNPQRSSRIPSNSNSTFDLVDKVPDSDGRGFSISGLLHDASGTNPTTTSAHPHHMLQYPQAESLMSSNYFNTAAANVMASNGSGGSVGGGGGQGLREQQMQQQQQHHISAGGRSGVGSSVATTDDCLHRLSQLSSKLLMEFGKSGGNGNNSSSSSSGGGGGSWPWSSSSSSSSNNMGGAMTSFPSLPSGGTSSWHQNGTMANNTYLSSTINKLFDSLQVFLETVERLRPSSYQNFSSGSECSYSEQWDEPEFISPTDDTQMYPSTITADQIHGSSTNNPSAHHRGVGAESGASGGAPPSDDASRTFDMPTTLTILTCYTWLLKGYEVVLSGIYEALVSQDRMQDLHSLPPILHGTRVGDFGLEDHPDMQIEIVIHVGSQFLQRIEGVLGVHVITERLGGLGGMQEYASQPGGAAASDGREILDTKSAAALLENWFTSTHKGGSGGEGDFGDPCGGRRVQIRRTIDNIRKLIRVYWRDYSGK</sequence>
<reference evidence="4" key="1">
    <citation type="journal article" date="2019" name="Org. Lett.">
        <title>Investigating the function of cryptic cytochalasan cytochrome P450 monooxygenases using combinatorial biosynthesis.</title>
        <authorList>
            <person name="Wang C."/>
            <person name="Becker K."/>
            <person name="Pfutze S."/>
            <person name="Kuhnert E."/>
            <person name="Stadler M."/>
            <person name="Cox R.J."/>
            <person name="Skellam E."/>
        </authorList>
    </citation>
    <scope>NUCLEOTIDE SEQUENCE</scope>
</reference>
<evidence type="ECO:0000313" key="4">
    <source>
        <dbReference type="EMBL" id="QFX78100.1"/>
    </source>
</evidence>
<evidence type="ECO:0000256" key="2">
    <source>
        <dbReference type="SAM" id="MobiDB-lite"/>
    </source>
</evidence>
<feature type="region of interest" description="Disordered" evidence="2">
    <location>
        <begin position="443"/>
        <end position="479"/>
    </location>
</feature>
<feature type="compositionally biased region" description="Polar residues" evidence="2">
    <location>
        <begin position="178"/>
        <end position="191"/>
    </location>
</feature>
<feature type="compositionally biased region" description="Low complexity" evidence="2">
    <location>
        <begin position="461"/>
        <end position="474"/>
    </location>
</feature>
<feature type="compositionally biased region" description="Low complexity" evidence="2">
    <location>
        <begin position="269"/>
        <end position="294"/>
    </location>
</feature>
<feature type="compositionally biased region" description="Polar residues" evidence="2">
    <location>
        <begin position="443"/>
        <end position="454"/>
    </location>
</feature>
<evidence type="ECO:0000259" key="3">
    <source>
        <dbReference type="PROSITE" id="PS50048"/>
    </source>
</evidence>
<dbReference type="CDD" id="cd00067">
    <property type="entry name" value="GAL4"/>
    <property type="match status" value="1"/>
</dbReference>
<feature type="compositionally biased region" description="Polar residues" evidence="2">
    <location>
        <begin position="94"/>
        <end position="111"/>
    </location>
</feature>
<dbReference type="Gene3D" id="4.10.240.10">
    <property type="entry name" value="Zn(2)-C6 fungal-type DNA-binding domain"/>
    <property type="match status" value="1"/>
</dbReference>
<dbReference type="SMART" id="SM00066">
    <property type="entry name" value="GAL4"/>
    <property type="match status" value="1"/>
</dbReference>
<dbReference type="InterPro" id="IPR001138">
    <property type="entry name" value="Zn2Cys6_DnaBD"/>
</dbReference>
<feature type="compositionally biased region" description="Polar residues" evidence="2">
    <location>
        <begin position="356"/>
        <end position="369"/>
    </location>
</feature>
<accession>A0A5P9WB23</accession>
<name>A0A5P9WB23_9PEZI</name>
<evidence type="ECO:0000256" key="1">
    <source>
        <dbReference type="ARBA" id="ARBA00023242"/>
    </source>
</evidence>
<organism evidence="4">
    <name type="scientific">Hypoxylon fragiforme</name>
    <dbReference type="NCBI Taxonomy" id="63214"/>
    <lineage>
        <taxon>Eukaryota</taxon>
        <taxon>Fungi</taxon>
        <taxon>Dikarya</taxon>
        <taxon>Ascomycota</taxon>
        <taxon>Pezizomycotina</taxon>
        <taxon>Sordariomycetes</taxon>
        <taxon>Xylariomycetidae</taxon>
        <taxon>Xylariales</taxon>
        <taxon>Hypoxylaceae</taxon>
        <taxon>Hypoxylon</taxon>
    </lineage>
</organism>
<gene>
    <name evidence="4" type="primary">hffR</name>
</gene>
<keyword evidence="1" id="KW-0539">Nucleus</keyword>
<feature type="domain" description="Zn(2)-C6 fungal-type" evidence="3">
    <location>
        <begin position="10"/>
        <end position="49"/>
    </location>
</feature>
<dbReference type="GO" id="GO:0008270">
    <property type="term" value="F:zinc ion binding"/>
    <property type="evidence" value="ECO:0007669"/>
    <property type="project" value="InterPro"/>
</dbReference>
<dbReference type="GO" id="GO:0000981">
    <property type="term" value="F:DNA-binding transcription factor activity, RNA polymerase II-specific"/>
    <property type="evidence" value="ECO:0007669"/>
    <property type="project" value="InterPro"/>
</dbReference>
<feature type="compositionally biased region" description="Basic and acidic residues" evidence="2">
    <location>
        <begin position="145"/>
        <end position="156"/>
    </location>
</feature>
<dbReference type="Pfam" id="PF00172">
    <property type="entry name" value="Zn_clus"/>
    <property type="match status" value="1"/>
</dbReference>
<feature type="region of interest" description="Disordered" evidence="2">
    <location>
        <begin position="55"/>
        <end position="192"/>
    </location>
</feature>
<feature type="compositionally biased region" description="Gly residues" evidence="2">
    <location>
        <begin position="258"/>
        <end position="268"/>
    </location>
</feature>
<feature type="region of interest" description="Disordered" evidence="2">
    <location>
        <begin position="315"/>
        <end position="369"/>
    </location>
</feature>
<dbReference type="InterPro" id="IPR036864">
    <property type="entry name" value="Zn2-C6_fun-type_DNA-bd_sf"/>
</dbReference>
<dbReference type="AlphaFoldDB" id="A0A5P9WB23"/>
<dbReference type="SUPFAM" id="SSF57701">
    <property type="entry name" value="Zn2/Cys6 DNA-binding domain"/>
    <property type="match status" value="1"/>
</dbReference>
<dbReference type="PROSITE" id="PS50048">
    <property type="entry name" value="ZN2_CY6_FUNGAL_2"/>
    <property type="match status" value="1"/>
</dbReference>
<feature type="region of interest" description="Disordered" evidence="2">
    <location>
        <begin position="258"/>
        <end position="294"/>
    </location>
</feature>
<feature type="compositionally biased region" description="Low complexity" evidence="2">
    <location>
        <begin position="337"/>
        <end position="352"/>
    </location>
</feature>